<protein>
    <submittedName>
        <fullName evidence="1">Uncharacterized protein</fullName>
    </submittedName>
</protein>
<evidence type="ECO:0000313" key="2">
    <source>
        <dbReference type="Proteomes" id="UP000037685"/>
    </source>
</evidence>
<comment type="caution">
    <text evidence="1">The sequence shown here is derived from an EMBL/GenBank/DDBJ whole genome shotgun (WGS) entry which is preliminary data.</text>
</comment>
<dbReference type="EMBL" id="LHCI01000106">
    <property type="protein sequence ID" value="KOX91085.1"/>
    <property type="molecule type" value="Genomic_DNA"/>
</dbReference>
<accession>A0A0M9AHP9</accession>
<gene>
    <name evidence="1" type="ORF">BVI061214_02289</name>
</gene>
<name>A0A0M9AHP9_THEAQ</name>
<reference evidence="1 2" key="1">
    <citation type="submission" date="2015-07" db="EMBL/GenBank/DDBJ databases">
        <authorList>
            <person name="Noorani M."/>
        </authorList>
    </citation>
    <scope>NUCLEOTIDE SEQUENCE [LARGE SCALE GENOMIC DNA]</scope>
    <source>
        <strain evidence="2">ATCC 25104 / DSM 625 / JCM 10724 / NBRC 103206 / NCIMB 11243 / YT-1</strain>
    </source>
</reference>
<evidence type="ECO:0000313" key="1">
    <source>
        <dbReference type="EMBL" id="KOX91085.1"/>
    </source>
</evidence>
<dbReference type="PATRIC" id="fig|271.14.peg.2364"/>
<dbReference type="Proteomes" id="UP000037685">
    <property type="component" value="Unassembled WGS sequence"/>
</dbReference>
<organism evidence="1 2">
    <name type="scientific">Thermus aquaticus</name>
    <dbReference type="NCBI Taxonomy" id="271"/>
    <lineage>
        <taxon>Bacteria</taxon>
        <taxon>Thermotogati</taxon>
        <taxon>Deinococcota</taxon>
        <taxon>Deinococci</taxon>
        <taxon>Thermales</taxon>
        <taxon>Thermaceae</taxon>
        <taxon>Thermus</taxon>
    </lineage>
</organism>
<dbReference type="AlphaFoldDB" id="A0A0M9AHP9"/>
<sequence>MPFSTNMVHFSYACRKIFATSGFNLGTSL</sequence>
<proteinExistence type="predicted"/>